<name>F8F8U6_PAEMK</name>
<dbReference type="SUPFAM" id="SSF53613">
    <property type="entry name" value="Ribokinase-like"/>
    <property type="match status" value="1"/>
</dbReference>
<feature type="binding site" evidence="10">
    <location>
        <position position="273"/>
    </location>
    <ligand>
        <name>K(+)</name>
        <dbReference type="ChEBI" id="CHEBI:29103"/>
    </ligand>
</feature>
<evidence type="ECO:0000256" key="9">
    <source>
        <dbReference type="ARBA" id="ARBA00023277"/>
    </source>
</evidence>
<dbReference type="GO" id="GO:0019303">
    <property type="term" value="P:D-ribose catabolic process"/>
    <property type="evidence" value="ECO:0007669"/>
    <property type="project" value="UniProtKB-UniPathway"/>
</dbReference>
<evidence type="ECO:0000313" key="13">
    <source>
        <dbReference type="Proteomes" id="UP000006620"/>
    </source>
</evidence>
<feature type="binding site" evidence="10">
    <location>
        <position position="171"/>
    </location>
    <ligand>
        <name>ATP</name>
        <dbReference type="ChEBI" id="CHEBI:30616"/>
    </ligand>
</feature>
<feature type="binding site" evidence="10">
    <location>
        <position position="240"/>
    </location>
    <ligand>
        <name>substrate</name>
    </ligand>
</feature>
<evidence type="ECO:0000256" key="3">
    <source>
        <dbReference type="ARBA" id="ARBA00022723"/>
    </source>
</evidence>
<dbReference type="PANTHER" id="PTHR10584">
    <property type="entry name" value="SUGAR KINASE"/>
    <property type="match status" value="1"/>
</dbReference>
<sequence>MDLVVSMPRMPQVGETVHGTDIHYIPGGKGANQAVGCARLGAEVSMIGAVGSDHFGREMLERLQEEGIDLGGVHTAEGPTGTAAIFHTAEDNCIAVVPGANAYCTPELVERHRERIESADVLLVQLEVPLDTVHRALEIARQAGVRTVLNPAPAKVLPAPLLSLADILTPNETEFALLSGEQDTSEEVLRRVMIAWQQDYGHTVILTRGRLGSSWLDEGERLRTEPALPVETVDTTGAGDAFNAALCFGLASGWDLQQAADFACRAASVSVTRFGAQAGMPRLEEVPER</sequence>
<dbReference type="GO" id="GO:0046872">
    <property type="term" value="F:metal ion binding"/>
    <property type="evidence" value="ECO:0007669"/>
    <property type="project" value="UniProtKB-KW"/>
</dbReference>
<dbReference type="PRINTS" id="PR00990">
    <property type="entry name" value="RIBOKINASE"/>
</dbReference>
<keyword evidence="3 10" id="KW-0479">Metal-binding</keyword>
<evidence type="ECO:0000256" key="6">
    <source>
        <dbReference type="ARBA" id="ARBA00022840"/>
    </source>
</evidence>
<feature type="binding site" evidence="10">
    <location>
        <begin position="28"/>
        <end position="32"/>
    </location>
    <ligand>
        <name>substrate</name>
    </ligand>
</feature>
<dbReference type="PANTHER" id="PTHR10584:SF166">
    <property type="entry name" value="RIBOKINASE"/>
    <property type="match status" value="1"/>
</dbReference>
<dbReference type="Gene3D" id="3.40.1190.20">
    <property type="match status" value="1"/>
</dbReference>
<feature type="binding site" evidence="10">
    <location>
        <begin position="207"/>
        <end position="212"/>
    </location>
    <ligand>
        <name>ATP</name>
        <dbReference type="ChEBI" id="CHEBI:30616"/>
    </ligand>
</feature>
<evidence type="ECO:0000256" key="4">
    <source>
        <dbReference type="ARBA" id="ARBA00022741"/>
    </source>
</evidence>
<feature type="binding site" evidence="10">
    <location>
        <position position="127"/>
    </location>
    <ligand>
        <name>substrate</name>
    </ligand>
</feature>
<keyword evidence="2 10" id="KW-0808">Transferase</keyword>
<dbReference type="EC" id="2.7.1.229" evidence="10"/>
<keyword evidence="5 10" id="KW-0418">Kinase</keyword>
<dbReference type="PROSITE" id="PS00583">
    <property type="entry name" value="PFKB_KINASES_1"/>
    <property type="match status" value="1"/>
</dbReference>
<dbReference type="InterPro" id="IPR029056">
    <property type="entry name" value="Ribokinase-like"/>
</dbReference>
<comment type="similarity">
    <text evidence="10">Belongs to the carbohydrate kinase PfkB family. Deoxyribokinase subfamily.</text>
</comment>
<dbReference type="NCBIfam" id="TIGR02152">
    <property type="entry name" value="D_ribokin_bact"/>
    <property type="match status" value="1"/>
</dbReference>
<evidence type="ECO:0000256" key="5">
    <source>
        <dbReference type="ARBA" id="ARBA00022777"/>
    </source>
</evidence>
<feature type="domain" description="Carbohydrate kinase PfkB" evidence="11">
    <location>
        <begin position="14"/>
        <end position="281"/>
    </location>
</feature>
<dbReference type="InterPro" id="IPR002139">
    <property type="entry name" value="Ribo/fructo_kinase"/>
</dbReference>
<comment type="caution">
    <text evidence="10">Lacks conserved residue(s) required for the propagation of feature annotation.</text>
</comment>
<evidence type="ECO:0000256" key="8">
    <source>
        <dbReference type="ARBA" id="ARBA00022958"/>
    </source>
</evidence>
<dbReference type="KEGG" id="pms:KNP414_03450"/>
<comment type="subunit">
    <text evidence="10">Homodimer.</text>
</comment>
<comment type="cofactor">
    <cofactor evidence="10">
        <name>Mg(2+)</name>
        <dbReference type="ChEBI" id="CHEBI:18420"/>
    </cofactor>
</comment>
<comment type="function">
    <text evidence="10">Catalyzes the ATP-dependent phosphorylation of 2-deoxy-D-ribose to 2-deoxy-D-ribose 5-phosphate (dRib-5P), allowing the use of deoxyribose as the sole carbon source.</text>
</comment>
<keyword evidence="8 10" id="KW-0630">Potassium</keyword>
<evidence type="ECO:0000256" key="1">
    <source>
        <dbReference type="ARBA" id="ARBA00005380"/>
    </source>
</evidence>
<dbReference type="HAMAP" id="MF_01987">
    <property type="entry name" value="Ribokinase"/>
    <property type="match status" value="1"/>
</dbReference>
<feature type="binding site" evidence="10">
    <location>
        <position position="236"/>
    </location>
    <ligand>
        <name>K(+)</name>
        <dbReference type="ChEBI" id="CHEBI:29103"/>
    </ligand>
</feature>
<dbReference type="GO" id="GO:0005829">
    <property type="term" value="C:cytosol"/>
    <property type="evidence" value="ECO:0007669"/>
    <property type="project" value="TreeGrafter"/>
</dbReference>
<feature type="active site" description="Proton acceptor" evidence="10">
    <location>
        <position position="240"/>
    </location>
</feature>
<keyword evidence="9 10" id="KW-0119">Carbohydrate metabolism</keyword>
<proteinExistence type="inferred from homology"/>
<evidence type="ECO:0000256" key="7">
    <source>
        <dbReference type="ARBA" id="ARBA00022842"/>
    </source>
</evidence>
<dbReference type="InterPro" id="IPR002173">
    <property type="entry name" value="Carboh/pur_kinase_PfkB_CS"/>
</dbReference>
<feature type="binding site" evidence="10">
    <location>
        <begin position="239"/>
        <end position="240"/>
    </location>
    <ligand>
        <name>ATP</name>
        <dbReference type="ChEBI" id="CHEBI:30616"/>
    </ligand>
</feature>
<dbReference type="Proteomes" id="UP000006620">
    <property type="component" value="Chromosome"/>
</dbReference>
<dbReference type="InterPro" id="IPR011877">
    <property type="entry name" value="Ribokinase"/>
</dbReference>
<evidence type="ECO:0000256" key="10">
    <source>
        <dbReference type="HAMAP-Rule" id="MF_01987"/>
    </source>
</evidence>
<evidence type="ECO:0000256" key="2">
    <source>
        <dbReference type="ARBA" id="ARBA00022679"/>
    </source>
</evidence>
<organism evidence="12 13">
    <name type="scientific">Paenibacillus mucilaginosus (strain KNP414)</name>
    <dbReference type="NCBI Taxonomy" id="1036673"/>
    <lineage>
        <taxon>Bacteria</taxon>
        <taxon>Bacillati</taxon>
        <taxon>Bacillota</taxon>
        <taxon>Bacilli</taxon>
        <taxon>Bacillales</taxon>
        <taxon>Paenibacillaceae</taxon>
        <taxon>Paenibacillus</taxon>
    </lineage>
</organism>
<reference evidence="13" key="1">
    <citation type="submission" date="2011-06" db="EMBL/GenBank/DDBJ databases">
        <title>Complete genome sequence of Paenibacillus mucilaginosus KNP414.</title>
        <authorList>
            <person name="Wang J."/>
            <person name="Hu S."/>
            <person name="Hu X."/>
            <person name="Zhang B."/>
            <person name="Dong D."/>
            <person name="Zhang S."/>
            <person name="Zhao K."/>
            <person name="Wu D."/>
        </authorList>
    </citation>
    <scope>NUCLEOTIDE SEQUENCE [LARGE SCALE GENOMIC DNA]</scope>
    <source>
        <strain evidence="13">KNP414</strain>
    </source>
</reference>
<dbReference type="GO" id="GO:0004747">
    <property type="term" value="F:ribokinase activity"/>
    <property type="evidence" value="ECO:0007669"/>
    <property type="project" value="UniProtKB-UniRule"/>
</dbReference>
<keyword evidence="6 10" id="KW-0067">ATP-binding</keyword>
<protein>
    <recommendedName>
        <fullName evidence="10">Deoxyribokinase</fullName>
        <shortName evidence="10">dRK</shortName>
        <ecNumber evidence="10">2.7.1.229</ecNumber>
    </recommendedName>
    <alternativeName>
        <fullName evidence="10">ATP:2-deoxy-D-ribose 5-phosphotransferase</fullName>
    </alternativeName>
</protein>
<reference evidence="12 13" key="2">
    <citation type="journal article" date="2013" name="Genome Announc.">
        <title>Genome Sequence of Growth-Improving Paenibacillus mucilaginosus Strain KNP414.</title>
        <authorList>
            <person name="Lu J.J."/>
            <person name="Wang J.F."/>
            <person name="Hu X.F."/>
        </authorList>
    </citation>
    <scope>NUCLEOTIDE SEQUENCE [LARGE SCALE GENOMIC DNA]</scope>
    <source>
        <strain evidence="12 13">KNP414</strain>
    </source>
</reference>
<feature type="site" description="Important for substrate specificity" evidence="10">
    <location>
        <position position="1"/>
    </location>
</feature>
<keyword evidence="10" id="KW-0963">Cytoplasm</keyword>
<comment type="catalytic activity">
    <reaction evidence="10">
        <text>2-deoxy-D-ribose + ATP = 2-deoxy-D-ribose 5-phosphate + ADP + H(+)</text>
        <dbReference type="Rhea" id="RHEA:30871"/>
        <dbReference type="ChEBI" id="CHEBI:15378"/>
        <dbReference type="ChEBI" id="CHEBI:30616"/>
        <dbReference type="ChEBI" id="CHEBI:62877"/>
        <dbReference type="ChEBI" id="CHEBI:90761"/>
        <dbReference type="ChEBI" id="CHEBI:456216"/>
        <dbReference type="EC" id="2.7.1.229"/>
    </reaction>
</comment>
<feature type="binding site" evidence="10">
    <location>
        <position position="234"/>
    </location>
    <ligand>
        <name>K(+)</name>
        <dbReference type="ChEBI" id="CHEBI:29103"/>
    </ligand>
</feature>
<dbReference type="HOGENOM" id="CLU_027634_2_2_9"/>
<keyword evidence="7 10" id="KW-0460">Magnesium</keyword>
<dbReference type="Pfam" id="PF00294">
    <property type="entry name" value="PfkB"/>
    <property type="match status" value="1"/>
</dbReference>
<evidence type="ECO:0000313" key="12">
    <source>
        <dbReference type="EMBL" id="AEI42008.1"/>
    </source>
</evidence>
<dbReference type="GO" id="GO:0005524">
    <property type="term" value="F:ATP binding"/>
    <property type="evidence" value="ECO:0007669"/>
    <property type="project" value="UniProtKB-UniRule"/>
</dbReference>
<keyword evidence="4 10" id="KW-0547">Nucleotide-binding</keyword>
<dbReference type="AlphaFoldDB" id="F8F8U6"/>
<feature type="binding site" evidence="10">
    <location>
        <position position="275"/>
    </location>
    <ligand>
        <name>K(+)</name>
        <dbReference type="ChEBI" id="CHEBI:29103"/>
    </ligand>
</feature>
<accession>F8F8U6</accession>
<feature type="binding site" evidence="10">
    <location>
        <position position="270"/>
    </location>
    <ligand>
        <name>K(+)</name>
        <dbReference type="ChEBI" id="CHEBI:29103"/>
    </ligand>
</feature>
<dbReference type="InterPro" id="IPR011611">
    <property type="entry name" value="PfkB_dom"/>
</dbReference>
<gene>
    <name evidence="10" type="primary">deoK</name>
    <name evidence="12" type="ordered locus">KNP414_03450</name>
</gene>
<comment type="similarity">
    <text evidence="1">Belongs to the carbohydrate kinase pfkB family.</text>
</comment>
<comment type="subcellular location">
    <subcellularLocation>
        <location evidence="10">Cytoplasm</location>
    </subcellularLocation>
</comment>
<evidence type="ECO:0000259" key="11">
    <source>
        <dbReference type="Pfam" id="PF00294"/>
    </source>
</evidence>
<dbReference type="PATRIC" id="fig|1036673.3.peg.3172"/>
<dbReference type="UniPathway" id="UPA00916">
    <property type="reaction ID" value="UER00889"/>
</dbReference>
<dbReference type="CDD" id="cd01174">
    <property type="entry name" value="ribokinase"/>
    <property type="match status" value="1"/>
</dbReference>
<dbReference type="EMBL" id="CP002869">
    <property type="protein sequence ID" value="AEI42008.1"/>
    <property type="molecule type" value="Genomic_DNA"/>
</dbReference>